<organism evidence="1 2">
    <name type="scientific">Chryseobacterium cucumeris</name>
    <dbReference type="NCBI Taxonomy" id="1813611"/>
    <lineage>
        <taxon>Bacteria</taxon>
        <taxon>Pseudomonadati</taxon>
        <taxon>Bacteroidota</taxon>
        <taxon>Flavobacteriia</taxon>
        <taxon>Flavobacteriales</taxon>
        <taxon>Weeksellaceae</taxon>
        <taxon>Chryseobacterium group</taxon>
        <taxon>Chryseobacterium</taxon>
    </lineage>
</organism>
<proteinExistence type="predicted"/>
<reference evidence="1 2" key="1">
    <citation type="submission" date="2018-11" db="EMBL/GenBank/DDBJ databases">
        <title>Proposal to divide the Flavobacteriaceae and reorganize its genera based on Amino Acid Identity values calculated from whole genome sequences.</title>
        <authorList>
            <person name="Nicholson A.C."/>
            <person name="Gulvik C.A."/>
            <person name="Whitney A.M."/>
            <person name="Humrighouse B.W."/>
            <person name="Bell M."/>
            <person name="Holmes B."/>
            <person name="Steigerwalt A."/>
            <person name="Villarma A."/>
            <person name="Sheth M."/>
            <person name="Batra D."/>
            <person name="Pryor J."/>
            <person name="Bernardet J.-F."/>
            <person name="Hugo C."/>
            <person name="Kampfer P."/>
            <person name="Newman J."/>
            <person name="Mcquiston J.R."/>
        </authorList>
    </citation>
    <scope>NUCLEOTIDE SEQUENCE [LARGE SCALE GENOMIC DNA]</scope>
    <source>
        <strain evidence="1 2">G0235</strain>
    </source>
</reference>
<keyword evidence="2" id="KW-1185">Reference proteome</keyword>
<comment type="caution">
    <text evidence="1">The sequence shown here is derived from an EMBL/GenBank/DDBJ whole genome shotgun (WGS) entry which is preliminary data.</text>
</comment>
<name>A0ABX9XBJ6_9FLAO</name>
<dbReference type="RefSeq" id="WP_123277809.1">
    <property type="nucleotide sequence ID" value="NZ_JALRGU010000467.1"/>
</dbReference>
<dbReference type="EMBL" id="RJTW01000002">
    <property type="protein sequence ID" value="ROH96620.1"/>
    <property type="molecule type" value="Genomic_DNA"/>
</dbReference>
<evidence type="ECO:0000313" key="2">
    <source>
        <dbReference type="Proteomes" id="UP000281899"/>
    </source>
</evidence>
<protein>
    <submittedName>
        <fullName evidence="1">Uncharacterized protein</fullName>
    </submittedName>
</protein>
<dbReference type="GeneID" id="301711461"/>
<evidence type="ECO:0000313" key="1">
    <source>
        <dbReference type="EMBL" id="ROH96620.1"/>
    </source>
</evidence>
<dbReference type="Proteomes" id="UP000281899">
    <property type="component" value="Unassembled WGS sequence"/>
</dbReference>
<gene>
    <name evidence="1" type="ORF">EGI15_02155</name>
</gene>
<sequence length="161" mass="18309">MEQIGIDRHINKDVIKGILSDTFKGCKIHYFDQGNTWEIEDAKQLDDYSICFSLIKNESEFPIMIEIAGTPDKNALERGQYLAKIISDKLNCKTITDYKEPHESLYCPSDSVIFDKGHSYLADDSNTIWADGEGDEVKIVKEIFLVNYKFDDKANLINGSS</sequence>
<accession>A0ABX9XBJ6</accession>